<organism evidence="2 3">
    <name type="scientific">Steroidobacter flavus</name>
    <dbReference type="NCBI Taxonomy" id="1842136"/>
    <lineage>
        <taxon>Bacteria</taxon>
        <taxon>Pseudomonadati</taxon>
        <taxon>Pseudomonadota</taxon>
        <taxon>Gammaproteobacteria</taxon>
        <taxon>Steroidobacterales</taxon>
        <taxon>Steroidobacteraceae</taxon>
        <taxon>Steroidobacter</taxon>
    </lineage>
</organism>
<evidence type="ECO:0000313" key="3">
    <source>
        <dbReference type="Proteomes" id="UP001595904"/>
    </source>
</evidence>
<gene>
    <name evidence="2" type="ORF">ACFPN2_33905</name>
</gene>
<accession>A0ABV8T575</accession>
<dbReference type="Gene3D" id="3.10.180.10">
    <property type="entry name" value="2,3-Dihydroxybiphenyl 1,2-Dioxygenase, domain 1"/>
    <property type="match status" value="1"/>
</dbReference>
<proteinExistence type="predicted"/>
<sequence length="206" mass="22282">MSAQPSQDFKLEAVVIPVSDVERAKRFYKSLGWRSDADFSAEGNFRVVQMTPPGSPCSVHFGSGVTSAQPGSAQGLYLIVSDIEAARAELIARGVAASEIFHRLGPGQPAKPGLHPQRASYSSFATFSDPDGNAWLLQEITSRLPGRVDPDVARFTSTSELTSALQRAAAAHGEHEKRTPGEKPDEWPKWYAAYMLAEQTGKPLPT</sequence>
<dbReference type="RefSeq" id="WP_380605036.1">
    <property type="nucleotide sequence ID" value="NZ_JBHSDU010000015.1"/>
</dbReference>
<feature type="domain" description="VOC" evidence="1">
    <location>
        <begin position="10"/>
        <end position="140"/>
    </location>
</feature>
<protein>
    <submittedName>
        <fullName evidence="2">VOC family protein</fullName>
    </submittedName>
</protein>
<dbReference type="Proteomes" id="UP001595904">
    <property type="component" value="Unassembled WGS sequence"/>
</dbReference>
<dbReference type="InterPro" id="IPR004360">
    <property type="entry name" value="Glyas_Fos-R_dOase_dom"/>
</dbReference>
<dbReference type="InterPro" id="IPR029068">
    <property type="entry name" value="Glyas_Bleomycin-R_OHBP_Dase"/>
</dbReference>
<keyword evidence="3" id="KW-1185">Reference proteome</keyword>
<dbReference type="Pfam" id="PF00903">
    <property type="entry name" value="Glyoxalase"/>
    <property type="match status" value="1"/>
</dbReference>
<comment type="caution">
    <text evidence="2">The sequence shown here is derived from an EMBL/GenBank/DDBJ whole genome shotgun (WGS) entry which is preliminary data.</text>
</comment>
<evidence type="ECO:0000259" key="1">
    <source>
        <dbReference type="PROSITE" id="PS51819"/>
    </source>
</evidence>
<dbReference type="InterPro" id="IPR037523">
    <property type="entry name" value="VOC_core"/>
</dbReference>
<name>A0ABV8T575_9GAMM</name>
<dbReference type="SUPFAM" id="SSF54593">
    <property type="entry name" value="Glyoxalase/Bleomycin resistance protein/Dihydroxybiphenyl dioxygenase"/>
    <property type="match status" value="1"/>
</dbReference>
<dbReference type="EMBL" id="JBHSDU010000015">
    <property type="protein sequence ID" value="MFC4314118.1"/>
    <property type="molecule type" value="Genomic_DNA"/>
</dbReference>
<reference evidence="3" key="1">
    <citation type="journal article" date="2019" name="Int. J. Syst. Evol. Microbiol.">
        <title>The Global Catalogue of Microorganisms (GCM) 10K type strain sequencing project: providing services to taxonomists for standard genome sequencing and annotation.</title>
        <authorList>
            <consortium name="The Broad Institute Genomics Platform"/>
            <consortium name="The Broad Institute Genome Sequencing Center for Infectious Disease"/>
            <person name="Wu L."/>
            <person name="Ma J."/>
        </authorList>
    </citation>
    <scope>NUCLEOTIDE SEQUENCE [LARGE SCALE GENOMIC DNA]</scope>
    <source>
        <strain evidence="3">CGMCC 1.10759</strain>
    </source>
</reference>
<evidence type="ECO:0000313" key="2">
    <source>
        <dbReference type="EMBL" id="MFC4314118.1"/>
    </source>
</evidence>
<dbReference type="PROSITE" id="PS51819">
    <property type="entry name" value="VOC"/>
    <property type="match status" value="1"/>
</dbReference>